<accession>A0A6J5YMP3</accession>
<organism evidence="2">
    <name type="scientific">freshwater metagenome</name>
    <dbReference type="NCBI Taxonomy" id="449393"/>
    <lineage>
        <taxon>unclassified sequences</taxon>
        <taxon>metagenomes</taxon>
        <taxon>ecological metagenomes</taxon>
    </lineage>
</organism>
<evidence type="ECO:0000259" key="1">
    <source>
        <dbReference type="Pfam" id="PF15515"/>
    </source>
</evidence>
<dbReference type="EMBL" id="CAEMXZ010000211">
    <property type="protein sequence ID" value="CAB4324752.1"/>
    <property type="molecule type" value="Genomic_DNA"/>
</dbReference>
<dbReference type="AlphaFoldDB" id="A0A6J5YMP3"/>
<gene>
    <name evidence="2" type="ORF">UFOPK1392_02528</name>
</gene>
<name>A0A6J5YMP3_9ZZZZ</name>
<reference evidence="2" key="1">
    <citation type="submission" date="2020-05" db="EMBL/GenBank/DDBJ databases">
        <authorList>
            <person name="Chiriac C."/>
            <person name="Salcher M."/>
            <person name="Ghai R."/>
            <person name="Kavagutti S V."/>
        </authorList>
    </citation>
    <scope>NUCLEOTIDE SEQUENCE</scope>
</reference>
<dbReference type="InterPro" id="IPR029127">
    <property type="entry name" value="MvaI_BcnI"/>
</dbReference>
<proteinExistence type="predicted"/>
<feature type="domain" description="MvaI/BcnI restriction endonuclease" evidence="1">
    <location>
        <begin position="8"/>
        <end position="191"/>
    </location>
</feature>
<protein>
    <submittedName>
        <fullName evidence="2">Unannotated protein</fullName>
    </submittedName>
</protein>
<sequence>MHSLIRPRSGEVTLFDIAPDGGEYIELGASEFAKRRGRPRAGGDRYDFTGKYRGTSPLETTGLRFEVVGFDGTNIDPTGAVTLVGNTGDTAMSWSFSKLLGHWNRKHAQAVFIGSEKRDVEVAGSQVREYRYGQHVELGTGTHFRRFLGGINAGTIAFDPGLKVEKGANGRWKSHARFPFRISSRELRELYVDFEELRTCDT</sequence>
<evidence type="ECO:0000313" key="2">
    <source>
        <dbReference type="EMBL" id="CAB4324752.1"/>
    </source>
</evidence>
<dbReference type="Pfam" id="PF15515">
    <property type="entry name" value="MvaI_BcnI"/>
    <property type="match status" value="1"/>
</dbReference>